<reference evidence="4 5" key="1">
    <citation type="journal article" date="2012" name="J. Bacteriol.">
        <title>Draft genome sequence of Streptomyces globisporus C-1027, which produces an antitumor antibiotic consisting of a nine-membered enediyne with a chromoprotein.</title>
        <authorList>
            <person name="Wang L."/>
            <person name="Wang S."/>
            <person name="He Q."/>
            <person name="Yu T."/>
            <person name="Li Q."/>
            <person name="Hong B."/>
        </authorList>
    </citation>
    <scope>NUCLEOTIDE SEQUENCE [LARGE SCALE GENOMIC DNA]</scope>
    <source>
        <strain evidence="4 5">C-1027</strain>
    </source>
</reference>
<dbReference type="GO" id="GO:0070967">
    <property type="term" value="F:coenzyme F420 binding"/>
    <property type="evidence" value="ECO:0007669"/>
    <property type="project" value="TreeGrafter"/>
</dbReference>
<dbReference type="AlphaFoldDB" id="A0A0U3LQW6"/>
<comment type="catalytic activity">
    <reaction evidence="2">
        <text>oxidized coenzyme F420-(gamma-L-Glu)(n) + a quinol + H(+) = reduced coenzyme F420-(gamma-L-Glu)(n) + a quinone</text>
        <dbReference type="Rhea" id="RHEA:39663"/>
        <dbReference type="Rhea" id="RHEA-COMP:12939"/>
        <dbReference type="Rhea" id="RHEA-COMP:14378"/>
        <dbReference type="ChEBI" id="CHEBI:15378"/>
        <dbReference type="ChEBI" id="CHEBI:24646"/>
        <dbReference type="ChEBI" id="CHEBI:132124"/>
        <dbReference type="ChEBI" id="CHEBI:133980"/>
        <dbReference type="ChEBI" id="CHEBI:139511"/>
    </reaction>
</comment>
<comment type="similarity">
    <text evidence="1">Belongs to the F420H(2)-dependent quinone reductase family.</text>
</comment>
<dbReference type="InterPro" id="IPR012312">
    <property type="entry name" value="Hemerythrin-like"/>
</dbReference>
<dbReference type="STRING" id="1172567.WQO_32280"/>
<dbReference type="PANTHER" id="PTHR39428:SF1">
    <property type="entry name" value="F420H(2)-DEPENDENT QUINONE REDUCTASE RV1261C"/>
    <property type="match status" value="1"/>
</dbReference>
<dbReference type="Proteomes" id="UP000064183">
    <property type="component" value="Chromosome"/>
</dbReference>
<dbReference type="PANTHER" id="PTHR39428">
    <property type="entry name" value="F420H(2)-DEPENDENT QUINONE REDUCTASE RV1261C"/>
    <property type="match status" value="1"/>
</dbReference>
<evidence type="ECO:0000256" key="2">
    <source>
        <dbReference type="ARBA" id="ARBA00049106"/>
    </source>
</evidence>
<dbReference type="InterPro" id="IPR012349">
    <property type="entry name" value="Split_barrel_FMN-bd"/>
</dbReference>
<dbReference type="KEGG" id="sgb:WQO_32280"/>
<protein>
    <submittedName>
        <fullName evidence="4">Cation-binding protein</fullName>
    </submittedName>
</protein>
<feature type="domain" description="Hemerythrin-like" evidence="3">
    <location>
        <begin position="148"/>
        <end position="289"/>
    </location>
</feature>
<evidence type="ECO:0000259" key="3">
    <source>
        <dbReference type="Pfam" id="PF01814"/>
    </source>
</evidence>
<dbReference type="GO" id="GO:0016491">
    <property type="term" value="F:oxidoreductase activity"/>
    <property type="evidence" value="ECO:0007669"/>
    <property type="project" value="InterPro"/>
</dbReference>
<dbReference type="SUPFAM" id="SSF50475">
    <property type="entry name" value="FMN-binding split barrel"/>
    <property type="match status" value="1"/>
</dbReference>
<dbReference type="EMBL" id="CP013738">
    <property type="protein sequence ID" value="ALU97611.1"/>
    <property type="molecule type" value="Genomic_DNA"/>
</dbReference>
<organism evidence="4 5">
    <name type="scientific">Streptomyces globisporus C-1027</name>
    <dbReference type="NCBI Taxonomy" id="1172567"/>
    <lineage>
        <taxon>Bacteria</taxon>
        <taxon>Bacillati</taxon>
        <taxon>Actinomycetota</taxon>
        <taxon>Actinomycetes</taxon>
        <taxon>Kitasatosporales</taxon>
        <taxon>Streptomycetaceae</taxon>
        <taxon>Streptomyces</taxon>
    </lineage>
</organism>
<dbReference type="GO" id="GO:0005886">
    <property type="term" value="C:plasma membrane"/>
    <property type="evidence" value="ECO:0007669"/>
    <property type="project" value="TreeGrafter"/>
</dbReference>
<dbReference type="Pfam" id="PF04075">
    <property type="entry name" value="F420H2_quin_red"/>
    <property type="match status" value="1"/>
</dbReference>
<proteinExistence type="inferred from homology"/>
<dbReference type="Gene3D" id="2.30.110.10">
    <property type="entry name" value="Electron Transport, Fmn-binding Protein, Chain A"/>
    <property type="match status" value="1"/>
</dbReference>
<accession>A0A0U3LQW6</accession>
<dbReference type="GeneID" id="27787116"/>
<evidence type="ECO:0000256" key="1">
    <source>
        <dbReference type="ARBA" id="ARBA00008710"/>
    </source>
</evidence>
<sequence>MPQTFQQSVITEFRANTGKVGGPFEGTDLLLLTTTGARSGKPHTTPLGYVRDGHRLLVVASNLGAPLHPDWYRNLLAHPTVRVELGGDAFESLAVPAEGALRDGLFARIAAEAPGYAEYQEATDRVLPVVVLELPDPDAAAPPIASLADKLVEVHTWLRGQLRRVHEETEAHFAARAGHGGDGEPPAPGLGLQIRQRCLAFCQALEFHHTAEDGHMFPTMEGYHPHLRDVFDRLRVEHRSIGAVQSALADLLADVAIAEPDRFRAELARMTEELTAHLDYEEEHILPLLAEVPWPPAAA</sequence>
<name>A0A0U3LQW6_STRGL</name>
<dbReference type="RefSeq" id="WP_010059106.1">
    <property type="nucleotide sequence ID" value="NZ_CP013738.1"/>
</dbReference>
<dbReference type="Pfam" id="PF01814">
    <property type="entry name" value="Hemerythrin"/>
    <property type="match status" value="1"/>
</dbReference>
<dbReference type="InterPro" id="IPR004378">
    <property type="entry name" value="F420H2_quin_Rdtase"/>
</dbReference>
<evidence type="ECO:0000313" key="5">
    <source>
        <dbReference type="Proteomes" id="UP000064183"/>
    </source>
</evidence>
<dbReference type="CDD" id="cd12108">
    <property type="entry name" value="Hr-like"/>
    <property type="match status" value="1"/>
</dbReference>
<dbReference type="NCBIfam" id="TIGR00026">
    <property type="entry name" value="hi_GC_TIGR00026"/>
    <property type="match status" value="1"/>
</dbReference>
<evidence type="ECO:0000313" key="4">
    <source>
        <dbReference type="EMBL" id="ALU97611.1"/>
    </source>
</evidence>
<gene>
    <name evidence="4" type="ORF">WQO_32280</name>
</gene>
<dbReference type="Gene3D" id="1.20.120.520">
    <property type="entry name" value="nmb1532 protein domain like"/>
    <property type="match status" value="1"/>
</dbReference>